<evidence type="ECO:0008006" key="3">
    <source>
        <dbReference type="Google" id="ProtNLM"/>
    </source>
</evidence>
<gene>
    <name evidence="1" type="ORF">H9X54_012385</name>
</gene>
<proteinExistence type="predicted"/>
<comment type="caution">
    <text evidence="1">The sequence shown here is derived from an EMBL/GenBank/DDBJ whole genome shotgun (WGS) entry which is preliminary data.</text>
</comment>
<dbReference type="Proteomes" id="UP000759529">
    <property type="component" value="Unassembled WGS sequence"/>
</dbReference>
<sequence>MSFSFKWNLTAINSYTEELGFILLKWNEKEVQKFEDLVDINLNRLSINPEIGIFNKKYKLYCLVISKQTTLYYSFNTEKKVIELHVFWNNLKNPEDLEKLL</sequence>
<dbReference type="EMBL" id="JACSOD020000497">
    <property type="protein sequence ID" value="MBM6500093.1"/>
    <property type="molecule type" value="Genomic_DNA"/>
</dbReference>
<organism evidence="1 2">
    <name type="scientific">Flavobacterium macrobrachii</name>
    <dbReference type="NCBI Taxonomy" id="591204"/>
    <lineage>
        <taxon>Bacteria</taxon>
        <taxon>Pseudomonadati</taxon>
        <taxon>Bacteroidota</taxon>
        <taxon>Flavobacteriia</taxon>
        <taxon>Flavobacteriales</taxon>
        <taxon>Flavobacteriaceae</taxon>
        <taxon>Flavobacterium</taxon>
    </lineage>
</organism>
<accession>A0ABS2CYP0</accession>
<name>A0ABS2CYP0_9FLAO</name>
<evidence type="ECO:0000313" key="2">
    <source>
        <dbReference type="Proteomes" id="UP000759529"/>
    </source>
</evidence>
<keyword evidence="2" id="KW-1185">Reference proteome</keyword>
<protein>
    <recommendedName>
        <fullName evidence="3">Type II toxin-antitoxin system RelE/ParE family toxin</fullName>
    </recommendedName>
</protein>
<dbReference type="RefSeq" id="WP_187656855.1">
    <property type="nucleotide sequence ID" value="NZ_JACSOD020000497.1"/>
</dbReference>
<evidence type="ECO:0000313" key="1">
    <source>
        <dbReference type="EMBL" id="MBM6500093.1"/>
    </source>
</evidence>
<reference evidence="1 2" key="1">
    <citation type="submission" date="2021-02" db="EMBL/GenBank/DDBJ databases">
        <authorList>
            <person name="Jung H.S."/>
            <person name="Chun B.H."/>
            <person name="Jeon C.O."/>
        </authorList>
    </citation>
    <scope>NUCLEOTIDE SEQUENCE [LARGE SCALE GENOMIC DNA]</scope>
    <source>
        <strain evidence="1 2">LMG 25203</strain>
    </source>
</reference>